<comment type="caution">
    <text evidence="1">The sequence shown here is derived from an EMBL/GenBank/DDBJ whole genome shotgun (WGS) entry which is preliminary data.</text>
</comment>
<evidence type="ECO:0000313" key="1">
    <source>
        <dbReference type="EMBL" id="KLE08798.1"/>
    </source>
</evidence>
<evidence type="ECO:0008006" key="3">
    <source>
        <dbReference type="Google" id="ProtNLM"/>
    </source>
</evidence>
<dbReference type="AlphaFoldDB" id="A0A0G9KX73"/>
<reference evidence="1 2" key="1">
    <citation type="submission" date="2014-01" db="EMBL/GenBank/DDBJ databases">
        <title>Development of a Comparative Genomic Fingerprinting Assay for High Resolution Genotyping of Arcobacter butzleri.</title>
        <authorList>
            <person name="Webb A.L."/>
            <person name="Inglis G.D."/>
            <person name="Kruczkiewicz P."/>
            <person name="Selinger L.B."/>
            <person name="Taboada E.N."/>
        </authorList>
    </citation>
    <scope>NUCLEOTIDE SEQUENCE [LARGE SCALE GENOMIC DNA]</scope>
    <source>
        <strain evidence="1 2">L355</strain>
    </source>
</reference>
<gene>
    <name evidence="1" type="ORF">AF80_08110</name>
</gene>
<protein>
    <recommendedName>
        <fullName evidence="3">Lipoprotein</fullName>
    </recommendedName>
</protein>
<dbReference type="RefSeq" id="WP_046998522.1">
    <property type="nucleotide sequence ID" value="NZ_JAIW01000057.1"/>
</dbReference>
<dbReference type="Proteomes" id="UP000035154">
    <property type="component" value="Unassembled WGS sequence"/>
</dbReference>
<dbReference type="PATRIC" id="fig|1447263.3.peg.1583"/>
<sequence>MKVLYIFPVIIAGLLSGCGTISEVEKKKNIEDFISFQQNLKSSNQNLQGSKNIEAQYLQDAKQFGFNYEINTPEYIAYEHVFNTIYRKSDGILKNVDDKLKEKWAVELYNSMKIVYKYKYFETSYNLFDEYKSLDEIKQISNDKFVLAYLEAEIFRNYLLPPAVKMDIKPKSVNNVKKEIIIIVDAFTPWNNGWTKLEKKVILEKQNEKWKIIDSELINSIENSVSKQVINCKKQDAKYTKDYEKIIEQMNKNICTNLARTTNKNNGISGPLKSMINSQTVITRNFTFGSNNGDCMDLYNQKDFDEAKVDELILPINMCSEEISKYIQKGPTDKGMQDFYFNNGSLLCSKYGDEKKVVVSKKNGWSDWQPTKEFINIDDTSKRFKFEECSDMEK</sequence>
<accession>A0A0G9KX73</accession>
<proteinExistence type="predicted"/>
<evidence type="ECO:0000313" key="2">
    <source>
        <dbReference type="Proteomes" id="UP000035154"/>
    </source>
</evidence>
<organism evidence="1 2">
    <name type="scientific">Aliarcobacter butzleri L355</name>
    <dbReference type="NCBI Taxonomy" id="1447263"/>
    <lineage>
        <taxon>Bacteria</taxon>
        <taxon>Pseudomonadati</taxon>
        <taxon>Campylobacterota</taxon>
        <taxon>Epsilonproteobacteria</taxon>
        <taxon>Campylobacterales</taxon>
        <taxon>Arcobacteraceae</taxon>
        <taxon>Aliarcobacter</taxon>
    </lineage>
</organism>
<dbReference type="PROSITE" id="PS51257">
    <property type="entry name" value="PROKAR_LIPOPROTEIN"/>
    <property type="match status" value="1"/>
</dbReference>
<dbReference type="EMBL" id="JAIW01000057">
    <property type="protein sequence ID" value="KLE08798.1"/>
    <property type="molecule type" value="Genomic_DNA"/>
</dbReference>
<name>A0A0G9KX73_9BACT</name>